<keyword evidence="4" id="KW-0804">Transcription</keyword>
<dbReference type="PANTHER" id="PTHR30126:SF64">
    <property type="entry name" value="HTH-TYPE TRANSCRIPTIONAL REGULATOR CITR"/>
    <property type="match status" value="1"/>
</dbReference>
<dbReference type="InterPro" id="IPR011991">
    <property type="entry name" value="ArsR-like_HTH"/>
</dbReference>
<dbReference type="InterPro" id="IPR036388">
    <property type="entry name" value="WH-like_DNA-bd_sf"/>
</dbReference>
<evidence type="ECO:0000256" key="2">
    <source>
        <dbReference type="ARBA" id="ARBA00023015"/>
    </source>
</evidence>
<dbReference type="Gene3D" id="1.10.10.10">
    <property type="entry name" value="Winged helix-like DNA-binding domain superfamily/Winged helix DNA-binding domain"/>
    <property type="match status" value="1"/>
</dbReference>
<dbReference type="Gene3D" id="3.40.190.290">
    <property type="match status" value="1"/>
</dbReference>
<feature type="domain" description="HTH lysR-type" evidence="5">
    <location>
        <begin position="1"/>
        <end position="60"/>
    </location>
</feature>
<feature type="non-terminal residue" evidence="6">
    <location>
        <position position="199"/>
    </location>
</feature>
<dbReference type="InterPro" id="IPR000847">
    <property type="entry name" value="LysR_HTH_N"/>
</dbReference>
<evidence type="ECO:0000259" key="5">
    <source>
        <dbReference type="PROSITE" id="PS50931"/>
    </source>
</evidence>
<comment type="similarity">
    <text evidence="1">Belongs to the LysR transcriptional regulatory family.</text>
</comment>
<dbReference type="PRINTS" id="PR00039">
    <property type="entry name" value="HTHLYSR"/>
</dbReference>
<dbReference type="PROSITE" id="PS50931">
    <property type="entry name" value="HTH_LYSR"/>
    <property type="match status" value="1"/>
</dbReference>
<dbReference type="CDD" id="cd00090">
    <property type="entry name" value="HTH_ARSR"/>
    <property type="match status" value="1"/>
</dbReference>
<dbReference type="AlphaFoldDB" id="A0A268HCH3"/>
<dbReference type="Pfam" id="PF00126">
    <property type="entry name" value="HTH_1"/>
    <property type="match status" value="1"/>
</dbReference>
<organism evidence="6 7">
    <name type="scientific">Terribacillus saccharophilus</name>
    <dbReference type="NCBI Taxonomy" id="361277"/>
    <lineage>
        <taxon>Bacteria</taxon>
        <taxon>Bacillati</taxon>
        <taxon>Bacillota</taxon>
        <taxon>Bacilli</taxon>
        <taxon>Bacillales</taxon>
        <taxon>Bacillaceae</taxon>
        <taxon>Terribacillus</taxon>
    </lineage>
</organism>
<evidence type="ECO:0000256" key="1">
    <source>
        <dbReference type="ARBA" id="ARBA00009437"/>
    </source>
</evidence>
<dbReference type="RefSeq" id="WP_141233228.1">
    <property type="nucleotide sequence ID" value="NZ_NPBH01000044.1"/>
</dbReference>
<keyword evidence="3" id="KW-0238">DNA-binding</keyword>
<dbReference type="SUPFAM" id="SSF46785">
    <property type="entry name" value="Winged helix' DNA-binding domain"/>
    <property type="match status" value="1"/>
</dbReference>
<dbReference type="InterPro" id="IPR036390">
    <property type="entry name" value="WH_DNA-bd_sf"/>
</dbReference>
<dbReference type="SUPFAM" id="SSF53850">
    <property type="entry name" value="Periplasmic binding protein-like II"/>
    <property type="match status" value="1"/>
</dbReference>
<evidence type="ECO:0000313" key="6">
    <source>
        <dbReference type="EMBL" id="PAE07579.1"/>
    </source>
</evidence>
<sequence>MNYKLLETFAILAKTRNVTKTAEKLYLSQSTVSYRLKALEDELGVILVERDRGFKEIQLTDHGEEFMKIAIDWENINEKIKYFSTGSFRKTLTIGVVDSVNNYLFSEVYKNILQNQTNIQLTVKTQHTTEIYEQVSNRIIDVGFVLHDNPMPQIKTHEILKEEMVLVTRNTFTSLQIEPFQLDPNNQIFLNWGDQYMKW</sequence>
<evidence type="ECO:0000313" key="7">
    <source>
        <dbReference type="Proteomes" id="UP000216475"/>
    </source>
</evidence>
<dbReference type="InterPro" id="IPR005119">
    <property type="entry name" value="LysR_subst-bd"/>
</dbReference>
<evidence type="ECO:0000256" key="3">
    <source>
        <dbReference type="ARBA" id="ARBA00023125"/>
    </source>
</evidence>
<evidence type="ECO:0000256" key="4">
    <source>
        <dbReference type="ARBA" id="ARBA00023163"/>
    </source>
</evidence>
<reference evidence="6 7" key="1">
    <citation type="submission" date="2017-07" db="EMBL/GenBank/DDBJ databases">
        <title>Isolation and whole genome analysis of endospore-forming bacteria from heroin.</title>
        <authorList>
            <person name="Kalinowski J."/>
            <person name="Ahrens B."/>
            <person name="Al-Dilaimi A."/>
            <person name="Winkler A."/>
            <person name="Wibberg D."/>
            <person name="Schleenbecker U."/>
            <person name="Ruckert C."/>
            <person name="Wolfel R."/>
            <person name="Grass G."/>
        </authorList>
    </citation>
    <scope>NUCLEOTIDE SEQUENCE [LARGE SCALE GENOMIC DNA]</scope>
    <source>
        <strain evidence="6 7">7509</strain>
    </source>
</reference>
<comment type="caution">
    <text evidence="6">The sequence shown here is derived from an EMBL/GenBank/DDBJ whole genome shotgun (WGS) entry which is preliminary data.</text>
</comment>
<accession>A0A268HCH3</accession>
<dbReference type="CDD" id="cd05466">
    <property type="entry name" value="PBP2_LTTR_substrate"/>
    <property type="match status" value="1"/>
</dbReference>
<protein>
    <recommendedName>
        <fullName evidence="5">HTH lysR-type domain-containing protein</fullName>
    </recommendedName>
</protein>
<dbReference type="Pfam" id="PF03466">
    <property type="entry name" value="LysR_substrate"/>
    <property type="match status" value="1"/>
</dbReference>
<name>A0A268HCH3_9BACI</name>
<dbReference type="EMBL" id="NPBH01000044">
    <property type="protein sequence ID" value="PAE07579.1"/>
    <property type="molecule type" value="Genomic_DNA"/>
</dbReference>
<dbReference type="GO" id="GO:0000976">
    <property type="term" value="F:transcription cis-regulatory region binding"/>
    <property type="evidence" value="ECO:0007669"/>
    <property type="project" value="TreeGrafter"/>
</dbReference>
<dbReference type="Proteomes" id="UP000216475">
    <property type="component" value="Unassembled WGS sequence"/>
</dbReference>
<dbReference type="PANTHER" id="PTHR30126">
    <property type="entry name" value="HTH-TYPE TRANSCRIPTIONAL REGULATOR"/>
    <property type="match status" value="1"/>
</dbReference>
<gene>
    <name evidence="6" type="ORF">CHI12_10560</name>
</gene>
<keyword evidence="2" id="KW-0805">Transcription regulation</keyword>
<dbReference type="GO" id="GO:0003700">
    <property type="term" value="F:DNA-binding transcription factor activity"/>
    <property type="evidence" value="ECO:0007669"/>
    <property type="project" value="InterPro"/>
</dbReference>
<proteinExistence type="inferred from homology"/>